<dbReference type="InterPro" id="IPR013087">
    <property type="entry name" value="Znf_C2H2_type"/>
</dbReference>
<keyword evidence="3" id="KW-0677">Repeat</keyword>
<keyword evidence="11" id="KW-1185">Reference proteome</keyword>
<dbReference type="SUPFAM" id="SSF57667">
    <property type="entry name" value="beta-beta-alpha zinc fingers"/>
    <property type="match status" value="1"/>
</dbReference>
<dbReference type="Gene3D" id="3.30.160.60">
    <property type="entry name" value="Classic Zinc Finger"/>
    <property type="match status" value="2"/>
</dbReference>
<dbReference type="AlphaFoldDB" id="A0A139ACA4"/>
<keyword evidence="4 7" id="KW-0863">Zinc-finger</keyword>
<dbReference type="FunFam" id="3.30.160.60:FF:001732">
    <property type="entry name" value="Zgc:162936"/>
    <property type="match status" value="1"/>
</dbReference>
<dbReference type="OrthoDB" id="10252509at2759"/>
<protein>
    <recommendedName>
        <fullName evidence="9">C2H2-type domain-containing protein</fullName>
    </recommendedName>
</protein>
<dbReference type="GO" id="GO:0045893">
    <property type="term" value="P:positive regulation of DNA-templated transcription"/>
    <property type="evidence" value="ECO:0007669"/>
    <property type="project" value="UniProtKB-ARBA"/>
</dbReference>
<dbReference type="SMART" id="SM00355">
    <property type="entry name" value="ZnF_C2H2"/>
    <property type="match status" value="2"/>
</dbReference>
<dbReference type="PANTHER" id="PTHR16515">
    <property type="entry name" value="PR DOMAIN ZINC FINGER PROTEIN"/>
    <property type="match status" value="1"/>
</dbReference>
<evidence type="ECO:0000256" key="5">
    <source>
        <dbReference type="ARBA" id="ARBA00022833"/>
    </source>
</evidence>
<proteinExistence type="predicted"/>
<evidence type="ECO:0000256" key="8">
    <source>
        <dbReference type="SAM" id="MobiDB-lite"/>
    </source>
</evidence>
<feature type="compositionally biased region" description="Basic and acidic residues" evidence="8">
    <location>
        <begin position="193"/>
        <end position="208"/>
    </location>
</feature>
<dbReference type="PANTHER" id="PTHR16515:SF66">
    <property type="entry name" value="C2H2-TYPE DOMAIN-CONTAINING PROTEIN"/>
    <property type="match status" value="1"/>
</dbReference>
<dbReference type="EMBL" id="KQ965770">
    <property type="protein sequence ID" value="KXS14214.1"/>
    <property type="molecule type" value="Genomic_DNA"/>
</dbReference>
<keyword evidence="2" id="KW-0479">Metal-binding</keyword>
<dbReference type="GO" id="GO:0005634">
    <property type="term" value="C:nucleus"/>
    <property type="evidence" value="ECO:0007669"/>
    <property type="project" value="UniProtKB-SubCell"/>
</dbReference>
<dbReference type="GO" id="GO:0008270">
    <property type="term" value="F:zinc ion binding"/>
    <property type="evidence" value="ECO:0007669"/>
    <property type="project" value="UniProtKB-KW"/>
</dbReference>
<dbReference type="GO" id="GO:0043565">
    <property type="term" value="F:sequence-specific DNA binding"/>
    <property type="evidence" value="ECO:0007669"/>
    <property type="project" value="UniProtKB-ARBA"/>
</dbReference>
<evidence type="ECO:0000256" key="4">
    <source>
        <dbReference type="ARBA" id="ARBA00022771"/>
    </source>
</evidence>
<feature type="compositionally biased region" description="Polar residues" evidence="8">
    <location>
        <begin position="226"/>
        <end position="238"/>
    </location>
</feature>
<dbReference type="InterPro" id="IPR050331">
    <property type="entry name" value="Zinc_finger"/>
</dbReference>
<evidence type="ECO:0000313" key="10">
    <source>
        <dbReference type="EMBL" id="KXS14214.1"/>
    </source>
</evidence>
<evidence type="ECO:0000259" key="9">
    <source>
        <dbReference type="PROSITE" id="PS50157"/>
    </source>
</evidence>
<keyword evidence="6" id="KW-0539">Nucleus</keyword>
<dbReference type="InterPro" id="IPR036236">
    <property type="entry name" value="Znf_C2H2_sf"/>
</dbReference>
<feature type="region of interest" description="Disordered" evidence="8">
    <location>
        <begin position="294"/>
        <end position="344"/>
    </location>
</feature>
<keyword evidence="5" id="KW-0862">Zinc</keyword>
<dbReference type="Pfam" id="PF00096">
    <property type="entry name" value="zf-C2H2"/>
    <property type="match status" value="2"/>
</dbReference>
<organism evidence="10 11">
    <name type="scientific">Gonapodya prolifera (strain JEL478)</name>
    <name type="common">Monoblepharis prolifera</name>
    <dbReference type="NCBI Taxonomy" id="1344416"/>
    <lineage>
        <taxon>Eukaryota</taxon>
        <taxon>Fungi</taxon>
        <taxon>Fungi incertae sedis</taxon>
        <taxon>Chytridiomycota</taxon>
        <taxon>Chytridiomycota incertae sedis</taxon>
        <taxon>Monoblepharidomycetes</taxon>
        <taxon>Monoblepharidales</taxon>
        <taxon>Gonapodyaceae</taxon>
        <taxon>Gonapodya</taxon>
    </lineage>
</organism>
<evidence type="ECO:0000256" key="1">
    <source>
        <dbReference type="ARBA" id="ARBA00004123"/>
    </source>
</evidence>
<dbReference type="PROSITE" id="PS00028">
    <property type="entry name" value="ZINC_FINGER_C2H2_1"/>
    <property type="match status" value="1"/>
</dbReference>
<dbReference type="GO" id="GO:0005694">
    <property type="term" value="C:chromosome"/>
    <property type="evidence" value="ECO:0007669"/>
    <property type="project" value="UniProtKB-ARBA"/>
</dbReference>
<feature type="region of interest" description="Disordered" evidence="8">
    <location>
        <begin position="177"/>
        <end position="250"/>
    </location>
</feature>
<feature type="domain" description="C2H2-type" evidence="9">
    <location>
        <begin position="272"/>
        <end position="302"/>
    </location>
</feature>
<dbReference type="PROSITE" id="PS50157">
    <property type="entry name" value="ZINC_FINGER_C2H2_2"/>
    <property type="match status" value="2"/>
</dbReference>
<dbReference type="STRING" id="1344416.A0A139ACA4"/>
<accession>A0A139ACA4</accession>
<dbReference type="Proteomes" id="UP000070544">
    <property type="component" value="Unassembled WGS sequence"/>
</dbReference>
<gene>
    <name evidence="10" type="ORF">M427DRAFT_57672</name>
</gene>
<evidence type="ECO:0000256" key="2">
    <source>
        <dbReference type="ARBA" id="ARBA00022723"/>
    </source>
</evidence>
<evidence type="ECO:0000256" key="3">
    <source>
        <dbReference type="ARBA" id="ARBA00022737"/>
    </source>
</evidence>
<comment type="subcellular location">
    <subcellularLocation>
        <location evidence="1">Nucleus</location>
    </subcellularLocation>
</comment>
<evidence type="ECO:0000256" key="7">
    <source>
        <dbReference type="PROSITE-ProRule" id="PRU00042"/>
    </source>
</evidence>
<dbReference type="FunFam" id="3.30.160.60:FF:000670">
    <property type="entry name" value="zinc finger protein 22"/>
    <property type="match status" value="1"/>
</dbReference>
<name>A0A139ACA4_GONPJ</name>
<sequence length="344" mass="36153">MVGTPGHVATTPAASGGIVRAGSFISYDKDAQSASSNGTLVNAVSQSNVAFPTPGISSSEHHQSGGDMMIFTHQSQGSSPAAGGLHGNGHTVLFQPMPAPNMGHSPPFVQSYQPSAHGQITYIQTPPGGNAPSTPGGTPGGHTPAYIPLSRVMSEPHVLHQQTLVNMDQLQPRHYEQEVHMSPPNVNGVVPMDSRKRPSEVHLGDSFKAKRLSSGQKKKVSEPRSSESPVDTTETTASGKAKPFKCTQCPQTFSRSHDLKRHMCIHTGVKPFSCPYCGKAFSRRDALARHVECPERPAGAPPPGGVGMDGARAGSRGAGRRTANDSGDERESPESGLASGDEDM</sequence>
<reference evidence="10 11" key="1">
    <citation type="journal article" date="2015" name="Genome Biol. Evol.">
        <title>Phylogenomic analyses indicate that early fungi evolved digesting cell walls of algal ancestors of land plants.</title>
        <authorList>
            <person name="Chang Y."/>
            <person name="Wang S."/>
            <person name="Sekimoto S."/>
            <person name="Aerts A.L."/>
            <person name="Choi C."/>
            <person name="Clum A."/>
            <person name="LaButti K.M."/>
            <person name="Lindquist E.A."/>
            <person name="Yee Ngan C."/>
            <person name="Ohm R.A."/>
            <person name="Salamov A.A."/>
            <person name="Grigoriev I.V."/>
            <person name="Spatafora J.W."/>
            <person name="Berbee M.L."/>
        </authorList>
    </citation>
    <scope>NUCLEOTIDE SEQUENCE [LARGE SCALE GENOMIC DNA]</scope>
    <source>
        <strain evidence="10 11">JEL478</strain>
    </source>
</reference>
<evidence type="ECO:0000256" key="6">
    <source>
        <dbReference type="ARBA" id="ARBA00023242"/>
    </source>
</evidence>
<evidence type="ECO:0000313" key="11">
    <source>
        <dbReference type="Proteomes" id="UP000070544"/>
    </source>
</evidence>
<feature type="domain" description="C2H2-type" evidence="9">
    <location>
        <begin position="244"/>
        <end position="271"/>
    </location>
</feature>